<accession>A0ABW8PV56</accession>
<proteinExistence type="predicted"/>
<dbReference type="Pfam" id="PF17874">
    <property type="entry name" value="TPR_MalT"/>
    <property type="match status" value="1"/>
</dbReference>
<dbReference type="Gene3D" id="1.25.40.10">
    <property type="entry name" value="Tetratricopeptide repeat domain"/>
    <property type="match status" value="1"/>
</dbReference>
<gene>
    <name evidence="6" type="ORF">V6U78_03860</name>
</gene>
<dbReference type="PROSITE" id="PS50043">
    <property type="entry name" value="HTH_LUXR_2"/>
    <property type="match status" value="1"/>
</dbReference>
<keyword evidence="4" id="KW-0804">Transcription</keyword>
<dbReference type="EMBL" id="JBANFI010000002">
    <property type="protein sequence ID" value="MFK7160171.1"/>
    <property type="molecule type" value="Genomic_DNA"/>
</dbReference>
<dbReference type="Proteomes" id="UP001621714">
    <property type="component" value="Unassembled WGS sequence"/>
</dbReference>
<evidence type="ECO:0000313" key="6">
    <source>
        <dbReference type="EMBL" id="MFK7160171.1"/>
    </source>
</evidence>
<dbReference type="Gene3D" id="3.40.50.300">
    <property type="entry name" value="P-loop containing nucleotide triphosphate hydrolases"/>
    <property type="match status" value="1"/>
</dbReference>
<evidence type="ECO:0000256" key="3">
    <source>
        <dbReference type="ARBA" id="ARBA00023125"/>
    </source>
</evidence>
<sequence>MVLLPMKFYPPPAPAACLVRERLLRQLTAAADRRVVLLQGLPGSGKSLLLLQWLERQSAPWCWLNLDQQDQDWQRLLASLLVCLEKQLGVSERELKALAERWQQDELQSRPIEARLAPLMRLMDQYTDTRLYWVLDGLERLGEDAARHLVHWLVDQLPPHCHLVLTSRLDVQLKLAHWDIQDQLLVLQAQDLAFTVDEIQELFQQLNKPLLRQEAELIEQQTWGLAAAVRLMAQVGEAPHQALARTSLFLRETLLDELTEYEYRALACLAQLPAVDWPLLHHFLGQQAAAELKANSLLLWQHQGWVLPSDLLPQGYQLHPLLKSLLSTSAAVNLAAHLPWLAEHYPLPMIADLALELDETALLLTLVEQLAQPLLSGLNCAPLLRWRVALSEQALQTQPRLLLVYAWIAALLGQHQRLEAYLALYAEIRADSLPESGALEYQLLQAWWYADAGEVKQAQRDILAVYDQLIHLPLVLQVLVRSLLVRLAQSEGLYKAARAYNRVSWEGVHQQPSSALVQWLSWEQATIEVGKGHLLNAVDLLQQALALTAPPQLATGRCALLLAYVHWLQADLPAGQQQLELGLAIALEQQDPWLVSGELLRSLWSRLEGQQAQAYRILSEAEARMQSWQVPAQVYLPAITALKANLWLDEGKKEQAMTWLGQLSRSGERQGVVSIELIPRQRLWQQVLQARALMSAQQWQDASALLDQLEAELADYPAAMILLFVQKALIRRYQRDQKAAQTLLRQALVLAQPEQCRQPFFSVDATLAELLQELTEQLVEGSALHLFAQQLLKKISQLRDGLPQPDLNLAYEPLSGREKKVLLLMAEGLSNQDIAERLFISIHTVKTHVKAILRKLDVKSRTQAVTRAQSLELL</sequence>
<dbReference type="PRINTS" id="PR00038">
    <property type="entry name" value="HTHLUXR"/>
</dbReference>
<dbReference type="SMART" id="SM00421">
    <property type="entry name" value="HTH_LUXR"/>
    <property type="match status" value="1"/>
</dbReference>
<evidence type="ECO:0000259" key="5">
    <source>
        <dbReference type="PROSITE" id="PS50043"/>
    </source>
</evidence>
<evidence type="ECO:0000256" key="2">
    <source>
        <dbReference type="ARBA" id="ARBA00023015"/>
    </source>
</evidence>
<name>A0ABW8PV56_9GAMM</name>
<dbReference type="CDD" id="cd06170">
    <property type="entry name" value="LuxR_C_like"/>
    <property type="match status" value="1"/>
</dbReference>
<dbReference type="InterPro" id="IPR041617">
    <property type="entry name" value="TPR_MalT"/>
</dbReference>
<dbReference type="PANTHER" id="PTHR44688:SF16">
    <property type="entry name" value="DNA-BINDING TRANSCRIPTIONAL ACTIVATOR DEVR_DOSR"/>
    <property type="match status" value="1"/>
</dbReference>
<keyword evidence="2" id="KW-0805">Transcription regulation</keyword>
<dbReference type="InterPro" id="IPR036388">
    <property type="entry name" value="WH-like_DNA-bd_sf"/>
</dbReference>
<dbReference type="Pfam" id="PF00196">
    <property type="entry name" value="GerE"/>
    <property type="match status" value="1"/>
</dbReference>
<reference evidence="6 7" key="1">
    <citation type="submission" date="2024-02" db="EMBL/GenBank/DDBJ databases">
        <title>Marinospirillum sp. MEB 164 isolated from Lonar lake sediment.</title>
        <authorList>
            <person name="Joshi A."/>
            <person name="Thite S."/>
        </authorList>
    </citation>
    <scope>NUCLEOTIDE SEQUENCE [LARGE SCALE GENOMIC DNA]</scope>
    <source>
        <strain evidence="6 7">MEB164</strain>
    </source>
</reference>
<dbReference type="RefSeq" id="WP_405337388.1">
    <property type="nucleotide sequence ID" value="NZ_JBANFI010000002.1"/>
</dbReference>
<evidence type="ECO:0000313" key="7">
    <source>
        <dbReference type="Proteomes" id="UP001621714"/>
    </source>
</evidence>
<dbReference type="InterPro" id="IPR056884">
    <property type="entry name" value="NPHP3-like_N"/>
</dbReference>
<dbReference type="InterPro" id="IPR000792">
    <property type="entry name" value="Tscrpt_reg_LuxR_C"/>
</dbReference>
<protein>
    <submittedName>
        <fullName evidence="6">LuxR C-terminal-related transcriptional regulator</fullName>
    </submittedName>
</protein>
<dbReference type="SUPFAM" id="SSF52540">
    <property type="entry name" value="P-loop containing nucleoside triphosphate hydrolases"/>
    <property type="match status" value="1"/>
</dbReference>
<organism evidence="6 7">
    <name type="scientific">Marinospirillum alkalitolerans</name>
    <dbReference type="NCBI Taxonomy" id="3123374"/>
    <lineage>
        <taxon>Bacteria</taxon>
        <taxon>Pseudomonadati</taxon>
        <taxon>Pseudomonadota</taxon>
        <taxon>Gammaproteobacteria</taxon>
        <taxon>Oceanospirillales</taxon>
        <taxon>Oceanospirillaceae</taxon>
        <taxon>Marinospirillum</taxon>
    </lineage>
</organism>
<dbReference type="InterPro" id="IPR027417">
    <property type="entry name" value="P-loop_NTPase"/>
</dbReference>
<keyword evidence="1" id="KW-0677">Repeat</keyword>
<dbReference type="SUPFAM" id="SSF46894">
    <property type="entry name" value="C-terminal effector domain of the bipartite response regulators"/>
    <property type="match status" value="1"/>
</dbReference>
<dbReference type="InterPro" id="IPR011990">
    <property type="entry name" value="TPR-like_helical_dom_sf"/>
</dbReference>
<evidence type="ECO:0000256" key="1">
    <source>
        <dbReference type="ARBA" id="ARBA00022737"/>
    </source>
</evidence>
<dbReference type="Gene3D" id="1.10.10.10">
    <property type="entry name" value="Winged helix-like DNA-binding domain superfamily/Winged helix DNA-binding domain"/>
    <property type="match status" value="1"/>
</dbReference>
<feature type="domain" description="HTH luxR-type" evidence="5">
    <location>
        <begin position="807"/>
        <end position="872"/>
    </location>
</feature>
<dbReference type="PANTHER" id="PTHR44688">
    <property type="entry name" value="DNA-BINDING TRANSCRIPTIONAL ACTIVATOR DEVR_DOSR"/>
    <property type="match status" value="1"/>
</dbReference>
<evidence type="ECO:0000256" key="4">
    <source>
        <dbReference type="ARBA" id="ARBA00023163"/>
    </source>
</evidence>
<keyword evidence="3" id="KW-0238">DNA-binding</keyword>
<keyword evidence="7" id="KW-1185">Reference proteome</keyword>
<comment type="caution">
    <text evidence="6">The sequence shown here is derived from an EMBL/GenBank/DDBJ whole genome shotgun (WGS) entry which is preliminary data.</text>
</comment>
<dbReference type="InterPro" id="IPR016032">
    <property type="entry name" value="Sig_transdc_resp-reg_C-effctor"/>
</dbReference>
<dbReference type="PROSITE" id="PS00622">
    <property type="entry name" value="HTH_LUXR_1"/>
    <property type="match status" value="1"/>
</dbReference>
<dbReference type="Pfam" id="PF24883">
    <property type="entry name" value="NPHP3_N"/>
    <property type="match status" value="1"/>
</dbReference>